<evidence type="ECO:0000313" key="2">
    <source>
        <dbReference type="EMBL" id="XCN80296.1"/>
    </source>
</evidence>
<dbReference type="InterPro" id="IPR010753">
    <property type="entry name" value="DUF1330"/>
</dbReference>
<reference evidence="2" key="1">
    <citation type="journal article" date="2014" name="Genome Announc.">
        <title>Draft Genome Sequences of a Phylogenetically Diverse Suite of Pseudomonas syringae Strains from Multiple Source Populations.</title>
        <authorList>
            <person name="Baltrus D.A."/>
            <person name="Yourstone S."/>
            <person name="Lind A."/>
            <person name="Guilbaud C."/>
            <person name="Sands D.C."/>
            <person name="Jones C.D."/>
            <person name="Morris C.E."/>
            <person name="Dangl J.L."/>
        </authorList>
    </citation>
    <scope>NUCLEOTIDE SEQUENCE</scope>
    <source>
        <strain evidence="2">USA007</strain>
    </source>
</reference>
<proteinExistence type="predicted"/>
<protein>
    <submittedName>
        <fullName evidence="2">DUF1330 domain-containing protein</fullName>
    </submittedName>
</protein>
<evidence type="ECO:0000259" key="1">
    <source>
        <dbReference type="Pfam" id="PF07045"/>
    </source>
</evidence>
<dbReference type="Pfam" id="PF07045">
    <property type="entry name" value="DUF1330"/>
    <property type="match status" value="1"/>
</dbReference>
<dbReference type="EMBL" id="CP159278">
    <property type="protein sequence ID" value="XCN80296.1"/>
    <property type="molecule type" value="Genomic_DNA"/>
</dbReference>
<dbReference type="Gene3D" id="3.30.70.100">
    <property type="match status" value="1"/>
</dbReference>
<reference evidence="2" key="2">
    <citation type="submission" date="2024-07" db="EMBL/GenBank/DDBJ databases">
        <title>A complete genome sequence for Pseudomonas syringae USA007.</title>
        <authorList>
            <person name="Baltrus D.A."/>
        </authorList>
    </citation>
    <scope>NUCLEOTIDE SEQUENCE</scope>
    <source>
        <strain evidence="2">USA007</strain>
    </source>
</reference>
<organism evidence="2">
    <name type="scientific">Pseudomonas syringae USA007</name>
    <dbReference type="NCBI Taxonomy" id="1357288"/>
    <lineage>
        <taxon>Bacteria</taxon>
        <taxon>Pseudomonadati</taxon>
        <taxon>Pseudomonadota</taxon>
        <taxon>Gammaproteobacteria</taxon>
        <taxon>Pseudomonadales</taxon>
        <taxon>Pseudomonadaceae</taxon>
        <taxon>Pseudomonas</taxon>
        <taxon>Pseudomonas syringae</taxon>
    </lineage>
</organism>
<sequence length="135" mass="14743">MEKSDEKLEGCGTCSGGPGFFAASSGLVIASEAKAETRPAYYVAEFEITDDEGMKPYSAQVESTFKPYGGHFIVRGGKTISLEGAAPKRRRVVIEFASVEKAQAWYNSAEYTELRKVRQRSAKTNVYLIEGVSAQ</sequence>
<name>A0AAU8MHH8_PSESX</name>
<accession>A0AAU8MHH8</accession>
<dbReference type="AlphaFoldDB" id="A0AAU8MHH8"/>
<feature type="domain" description="DUF1330" evidence="1">
    <location>
        <begin position="39"/>
        <end position="132"/>
    </location>
</feature>
<gene>
    <name evidence="2" type="ORF">N027_12640</name>
</gene>
<dbReference type="SUPFAM" id="SSF54909">
    <property type="entry name" value="Dimeric alpha+beta barrel"/>
    <property type="match status" value="1"/>
</dbReference>
<dbReference type="InterPro" id="IPR011008">
    <property type="entry name" value="Dimeric_a/b-barrel"/>
</dbReference>
<dbReference type="PANTHER" id="PTHR41521:SF4">
    <property type="entry name" value="BLR0684 PROTEIN"/>
    <property type="match status" value="1"/>
</dbReference>
<dbReference type="PANTHER" id="PTHR41521">
    <property type="match status" value="1"/>
</dbReference>
<dbReference type="RefSeq" id="WP_235202499.1">
    <property type="nucleotide sequence ID" value="NZ_CP159278.1"/>
</dbReference>